<dbReference type="EMBL" id="LXQA010551274">
    <property type="protein sequence ID" value="MCI58765.1"/>
    <property type="molecule type" value="Genomic_DNA"/>
</dbReference>
<sequence length="76" mass="8431">MSVEKNKDAEENVIDVDNLNSRESPAEKIVAPSIAKRLRSNSGKVVISDSEPTKTTMETRKAGKKPMYGPPRTWSK</sequence>
<evidence type="ECO:0000256" key="1">
    <source>
        <dbReference type="SAM" id="MobiDB-lite"/>
    </source>
</evidence>
<evidence type="ECO:0000313" key="3">
    <source>
        <dbReference type="Proteomes" id="UP000265520"/>
    </source>
</evidence>
<evidence type="ECO:0000313" key="2">
    <source>
        <dbReference type="EMBL" id="MCI58765.1"/>
    </source>
</evidence>
<accession>A0A392TFS1</accession>
<protein>
    <submittedName>
        <fullName evidence="2">Uncharacterized protein</fullName>
    </submittedName>
</protein>
<dbReference type="AlphaFoldDB" id="A0A392TFS1"/>
<keyword evidence="3" id="KW-1185">Reference proteome</keyword>
<feature type="non-terminal residue" evidence="2">
    <location>
        <position position="76"/>
    </location>
</feature>
<feature type="region of interest" description="Disordered" evidence="1">
    <location>
        <begin position="41"/>
        <end position="76"/>
    </location>
</feature>
<reference evidence="2 3" key="1">
    <citation type="journal article" date="2018" name="Front. Plant Sci.">
        <title>Red Clover (Trifolium pratense) and Zigzag Clover (T. medium) - A Picture of Genomic Similarities and Differences.</title>
        <authorList>
            <person name="Dluhosova J."/>
            <person name="Istvanek J."/>
            <person name="Nedelnik J."/>
            <person name="Repkova J."/>
        </authorList>
    </citation>
    <scope>NUCLEOTIDE SEQUENCE [LARGE SCALE GENOMIC DNA]</scope>
    <source>
        <strain evidence="3">cv. 10/8</strain>
        <tissue evidence="2">Leaf</tissue>
    </source>
</reference>
<name>A0A392TFS1_9FABA</name>
<comment type="caution">
    <text evidence="2">The sequence shown here is derived from an EMBL/GenBank/DDBJ whole genome shotgun (WGS) entry which is preliminary data.</text>
</comment>
<proteinExistence type="predicted"/>
<organism evidence="2 3">
    <name type="scientific">Trifolium medium</name>
    <dbReference type="NCBI Taxonomy" id="97028"/>
    <lineage>
        <taxon>Eukaryota</taxon>
        <taxon>Viridiplantae</taxon>
        <taxon>Streptophyta</taxon>
        <taxon>Embryophyta</taxon>
        <taxon>Tracheophyta</taxon>
        <taxon>Spermatophyta</taxon>
        <taxon>Magnoliopsida</taxon>
        <taxon>eudicotyledons</taxon>
        <taxon>Gunneridae</taxon>
        <taxon>Pentapetalae</taxon>
        <taxon>rosids</taxon>
        <taxon>fabids</taxon>
        <taxon>Fabales</taxon>
        <taxon>Fabaceae</taxon>
        <taxon>Papilionoideae</taxon>
        <taxon>50 kb inversion clade</taxon>
        <taxon>NPAAA clade</taxon>
        <taxon>Hologalegina</taxon>
        <taxon>IRL clade</taxon>
        <taxon>Trifolieae</taxon>
        <taxon>Trifolium</taxon>
    </lineage>
</organism>
<dbReference type="Proteomes" id="UP000265520">
    <property type="component" value="Unassembled WGS sequence"/>
</dbReference>